<organism evidence="2 3">
    <name type="scientific">Lasius niger</name>
    <name type="common">Black garden ant</name>
    <dbReference type="NCBI Taxonomy" id="67767"/>
    <lineage>
        <taxon>Eukaryota</taxon>
        <taxon>Metazoa</taxon>
        <taxon>Ecdysozoa</taxon>
        <taxon>Arthropoda</taxon>
        <taxon>Hexapoda</taxon>
        <taxon>Insecta</taxon>
        <taxon>Pterygota</taxon>
        <taxon>Neoptera</taxon>
        <taxon>Endopterygota</taxon>
        <taxon>Hymenoptera</taxon>
        <taxon>Apocrita</taxon>
        <taxon>Aculeata</taxon>
        <taxon>Formicoidea</taxon>
        <taxon>Formicidae</taxon>
        <taxon>Formicinae</taxon>
        <taxon>Lasius</taxon>
        <taxon>Lasius</taxon>
    </lineage>
</organism>
<dbReference type="AlphaFoldDB" id="A0A0J7K259"/>
<gene>
    <name evidence="2" type="ORF">RF55_17858</name>
</gene>
<keyword evidence="3" id="KW-1185">Reference proteome</keyword>
<sequence length="121" mass="13096">MCVCAFRIGWRFETASRVLSTRSIESVVVTAPFGSALELRKQLPPALAHRDQGNKQRQQHKDQRKQDDESEGDGQEHGRLVGGLGRGANKLSSIAPALVLSCAAHDPALGLAGLDQLLRMP</sequence>
<feature type="region of interest" description="Disordered" evidence="1">
    <location>
        <begin position="42"/>
        <end position="85"/>
    </location>
</feature>
<dbReference type="PaxDb" id="67767-A0A0J7K259"/>
<accession>A0A0J7K259</accession>
<evidence type="ECO:0000313" key="3">
    <source>
        <dbReference type="Proteomes" id="UP000036403"/>
    </source>
</evidence>
<proteinExistence type="predicted"/>
<name>A0A0J7K259_LASNI</name>
<feature type="compositionally biased region" description="Basic and acidic residues" evidence="1">
    <location>
        <begin position="48"/>
        <end position="67"/>
    </location>
</feature>
<dbReference type="Proteomes" id="UP000036403">
    <property type="component" value="Unassembled WGS sequence"/>
</dbReference>
<evidence type="ECO:0000256" key="1">
    <source>
        <dbReference type="SAM" id="MobiDB-lite"/>
    </source>
</evidence>
<comment type="caution">
    <text evidence="2">The sequence shown here is derived from an EMBL/GenBank/DDBJ whole genome shotgun (WGS) entry which is preliminary data.</text>
</comment>
<protein>
    <submittedName>
        <fullName evidence="2">Monocarboxylate transporter 9</fullName>
    </submittedName>
</protein>
<evidence type="ECO:0000313" key="2">
    <source>
        <dbReference type="EMBL" id="KMQ84379.1"/>
    </source>
</evidence>
<dbReference type="EMBL" id="LBMM01016591">
    <property type="protein sequence ID" value="KMQ84379.1"/>
    <property type="molecule type" value="Genomic_DNA"/>
</dbReference>
<reference evidence="2 3" key="1">
    <citation type="submission" date="2015-04" db="EMBL/GenBank/DDBJ databases">
        <title>Lasius niger genome sequencing.</title>
        <authorList>
            <person name="Konorov E.A."/>
            <person name="Nikitin M.A."/>
            <person name="Kirill M.V."/>
            <person name="Chang P."/>
        </authorList>
    </citation>
    <scope>NUCLEOTIDE SEQUENCE [LARGE SCALE GENOMIC DNA]</scope>
    <source>
        <tissue evidence="2">Whole</tissue>
    </source>
</reference>